<name>A0ACB9MKC7_BAUVA</name>
<gene>
    <name evidence="1" type="ORF">L6164_023686</name>
</gene>
<dbReference type="EMBL" id="CM039434">
    <property type="protein sequence ID" value="KAI4324123.1"/>
    <property type="molecule type" value="Genomic_DNA"/>
</dbReference>
<reference evidence="1 2" key="1">
    <citation type="journal article" date="2022" name="DNA Res.">
        <title>Chromosomal-level genome assembly of the orchid tree Bauhinia variegata (Leguminosae; Cercidoideae) supports the allotetraploid origin hypothesis of Bauhinia.</title>
        <authorList>
            <person name="Zhong Y."/>
            <person name="Chen Y."/>
            <person name="Zheng D."/>
            <person name="Pang J."/>
            <person name="Liu Y."/>
            <person name="Luo S."/>
            <person name="Meng S."/>
            <person name="Qian L."/>
            <person name="Wei D."/>
            <person name="Dai S."/>
            <person name="Zhou R."/>
        </authorList>
    </citation>
    <scope>NUCLEOTIDE SEQUENCE [LARGE SCALE GENOMIC DNA]</scope>
    <source>
        <strain evidence="1">BV-YZ2020</strain>
    </source>
</reference>
<keyword evidence="2" id="KW-1185">Reference proteome</keyword>
<protein>
    <submittedName>
        <fullName evidence="1">Uncharacterized protein</fullName>
    </submittedName>
</protein>
<proteinExistence type="predicted"/>
<sequence>MGAVTSFVGFGEHVILRSFKVISGSRAIALAHICSSSDITKPLTTNPFAEASRVPTLGFFKLNRDGSSIGKAGRAAVGGLIRDSTGNWIKGFTNIHAEADALRLGLQLAWDVGIRNMEVNIDCKDLFHLLDANVAQHHKHGAPLSDIISILSWNWTVHISHAYIETNLYADKLATTAAKQGVTFMVLDTPPTWLHYELLADFSAVSSLRV</sequence>
<organism evidence="1 2">
    <name type="scientific">Bauhinia variegata</name>
    <name type="common">Purple orchid tree</name>
    <name type="synonym">Phanera variegata</name>
    <dbReference type="NCBI Taxonomy" id="167791"/>
    <lineage>
        <taxon>Eukaryota</taxon>
        <taxon>Viridiplantae</taxon>
        <taxon>Streptophyta</taxon>
        <taxon>Embryophyta</taxon>
        <taxon>Tracheophyta</taxon>
        <taxon>Spermatophyta</taxon>
        <taxon>Magnoliopsida</taxon>
        <taxon>eudicotyledons</taxon>
        <taxon>Gunneridae</taxon>
        <taxon>Pentapetalae</taxon>
        <taxon>rosids</taxon>
        <taxon>fabids</taxon>
        <taxon>Fabales</taxon>
        <taxon>Fabaceae</taxon>
        <taxon>Cercidoideae</taxon>
        <taxon>Cercideae</taxon>
        <taxon>Bauhiniinae</taxon>
        <taxon>Bauhinia</taxon>
    </lineage>
</organism>
<evidence type="ECO:0000313" key="2">
    <source>
        <dbReference type="Proteomes" id="UP000828941"/>
    </source>
</evidence>
<comment type="caution">
    <text evidence="1">The sequence shown here is derived from an EMBL/GenBank/DDBJ whole genome shotgun (WGS) entry which is preliminary data.</text>
</comment>
<accession>A0ACB9MKC7</accession>
<dbReference type="Proteomes" id="UP000828941">
    <property type="component" value="Chromosome 9"/>
</dbReference>
<evidence type="ECO:0000313" key="1">
    <source>
        <dbReference type="EMBL" id="KAI4324123.1"/>
    </source>
</evidence>